<dbReference type="Proteomes" id="UP000887116">
    <property type="component" value="Unassembled WGS sequence"/>
</dbReference>
<dbReference type="EMBL" id="BMAO01004697">
    <property type="protein sequence ID" value="GFQ96329.1"/>
    <property type="molecule type" value="Genomic_DNA"/>
</dbReference>
<sequence>MNQAVLPQNQMNQAILPQNQRNQAVLPRNQTIQLALPRNQMNQVVPPQNQINLTVFCLIELVHISKEIFFEHLNSSSKINSKQVTPCSLKIKSLQQAMIDVSLYTYFNKHVSKIACMQIVINTFT</sequence>
<gene>
    <name evidence="1" type="ORF">TNCT_600452</name>
</gene>
<evidence type="ECO:0000313" key="2">
    <source>
        <dbReference type="Proteomes" id="UP000887116"/>
    </source>
</evidence>
<accession>A0A8X6G7Y8</accession>
<dbReference type="OrthoDB" id="10560252at2759"/>
<evidence type="ECO:0000313" key="1">
    <source>
        <dbReference type="EMBL" id="GFQ96329.1"/>
    </source>
</evidence>
<name>A0A8X6G7Y8_TRICU</name>
<reference evidence="1" key="1">
    <citation type="submission" date="2020-07" db="EMBL/GenBank/DDBJ databases">
        <title>Multicomponent nature underlies the extraordinary mechanical properties of spider dragline silk.</title>
        <authorList>
            <person name="Kono N."/>
            <person name="Nakamura H."/>
            <person name="Mori M."/>
            <person name="Yoshida Y."/>
            <person name="Ohtoshi R."/>
            <person name="Malay A.D."/>
            <person name="Moran D.A.P."/>
            <person name="Tomita M."/>
            <person name="Numata K."/>
            <person name="Arakawa K."/>
        </authorList>
    </citation>
    <scope>NUCLEOTIDE SEQUENCE</scope>
</reference>
<comment type="caution">
    <text evidence="1">The sequence shown here is derived from an EMBL/GenBank/DDBJ whole genome shotgun (WGS) entry which is preliminary data.</text>
</comment>
<dbReference type="AlphaFoldDB" id="A0A8X6G7Y8"/>
<organism evidence="1 2">
    <name type="scientific">Trichonephila clavata</name>
    <name type="common">Joro spider</name>
    <name type="synonym">Nephila clavata</name>
    <dbReference type="NCBI Taxonomy" id="2740835"/>
    <lineage>
        <taxon>Eukaryota</taxon>
        <taxon>Metazoa</taxon>
        <taxon>Ecdysozoa</taxon>
        <taxon>Arthropoda</taxon>
        <taxon>Chelicerata</taxon>
        <taxon>Arachnida</taxon>
        <taxon>Araneae</taxon>
        <taxon>Araneomorphae</taxon>
        <taxon>Entelegynae</taxon>
        <taxon>Araneoidea</taxon>
        <taxon>Nephilidae</taxon>
        <taxon>Trichonephila</taxon>
    </lineage>
</organism>
<protein>
    <submittedName>
        <fullName evidence="1">Uncharacterized protein</fullName>
    </submittedName>
</protein>
<proteinExistence type="predicted"/>
<keyword evidence="2" id="KW-1185">Reference proteome</keyword>